<dbReference type="InterPro" id="IPR046341">
    <property type="entry name" value="SET_dom_sf"/>
</dbReference>
<protein>
    <recommendedName>
        <fullName evidence="3">SET domain-containing protein</fullName>
    </recommendedName>
</protein>
<dbReference type="AlphaFoldDB" id="A0AAE0EMV9"/>
<organism evidence="1 2">
    <name type="scientific">Cymbomonas tetramitiformis</name>
    <dbReference type="NCBI Taxonomy" id="36881"/>
    <lineage>
        <taxon>Eukaryota</taxon>
        <taxon>Viridiplantae</taxon>
        <taxon>Chlorophyta</taxon>
        <taxon>Pyramimonadophyceae</taxon>
        <taxon>Pyramimonadales</taxon>
        <taxon>Pyramimonadaceae</taxon>
        <taxon>Cymbomonas</taxon>
    </lineage>
</organism>
<dbReference type="GO" id="GO:0016279">
    <property type="term" value="F:protein-lysine N-methyltransferase activity"/>
    <property type="evidence" value="ECO:0007669"/>
    <property type="project" value="TreeGrafter"/>
</dbReference>
<dbReference type="Gene3D" id="3.90.1410.10">
    <property type="entry name" value="set domain protein methyltransferase, domain 1"/>
    <property type="match status" value="1"/>
</dbReference>
<dbReference type="PANTHER" id="PTHR13271">
    <property type="entry name" value="UNCHARACTERIZED PUTATIVE METHYLTRANSFERASE"/>
    <property type="match status" value="1"/>
</dbReference>
<reference evidence="1 2" key="1">
    <citation type="journal article" date="2015" name="Genome Biol. Evol.">
        <title>Comparative Genomics of a Bacterivorous Green Alga Reveals Evolutionary Causalities and Consequences of Phago-Mixotrophic Mode of Nutrition.</title>
        <authorList>
            <person name="Burns J.A."/>
            <person name="Paasch A."/>
            <person name="Narechania A."/>
            <person name="Kim E."/>
        </authorList>
    </citation>
    <scope>NUCLEOTIDE SEQUENCE [LARGE SCALE GENOMIC DNA]</scope>
    <source>
        <strain evidence="1 2">PLY_AMNH</strain>
    </source>
</reference>
<sequence length="432" mass="46899">MDARFAHDLAEFLDGRTLKNAGLELRCTTRGDEGMSEESCATRGVFATRALPDGYELRIPTRFVLCPATACKTELGVSLLTSGNFSTEDVLLAVLADLHPPRSASSPFHAYARTLPETSPDAASWPGPARALLQGTPLGAALSGADDELRALHARLAKCQTAQWSGLTMITLDDLRWSRGMLLSRRFSETDALPESQQMLSKAGVPSAGLWGEVGVLVPVLDLLNHHPNAVSTTSVVQCPSSLTTDGMKKKNKGATEPFVVLRNTAPRKIGDEVFNNYGRSGNEALLALYGFAEPDNPQEEVAFMITTPGKPDVRCCIGRAGMTPELWNNLLGDNKNSVDMHDDDEDMDDDDADDDAEARTIMNLEKVLKSLHDSLIASEPTEQQYAAVGDNRLAEAVQHYRRGQLEVLSLALSECADMALLLQLDEEDIDM</sequence>
<comment type="caution">
    <text evidence="1">The sequence shown here is derived from an EMBL/GenBank/DDBJ whole genome shotgun (WGS) entry which is preliminary data.</text>
</comment>
<dbReference type="InterPro" id="IPR050600">
    <property type="entry name" value="SETD3_SETD6_MTase"/>
</dbReference>
<evidence type="ECO:0000313" key="2">
    <source>
        <dbReference type="Proteomes" id="UP001190700"/>
    </source>
</evidence>
<keyword evidence="2" id="KW-1185">Reference proteome</keyword>
<dbReference type="CDD" id="cd10527">
    <property type="entry name" value="SET_LSMT"/>
    <property type="match status" value="1"/>
</dbReference>
<dbReference type="EMBL" id="LGRX02035627">
    <property type="protein sequence ID" value="KAK3233799.1"/>
    <property type="molecule type" value="Genomic_DNA"/>
</dbReference>
<dbReference type="SUPFAM" id="SSF82199">
    <property type="entry name" value="SET domain"/>
    <property type="match status" value="1"/>
</dbReference>
<gene>
    <name evidence="1" type="ORF">CYMTET_55925</name>
</gene>
<evidence type="ECO:0000313" key="1">
    <source>
        <dbReference type="EMBL" id="KAK3233799.1"/>
    </source>
</evidence>
<name>A0AAE0EMV9_9CHLO</name>
<accession>A0AAE0EMV9</accession>
<evidence type="ECO:0008006" key="3">
    <source>
        <dbReference type="Google" id="ProtNLM"/>
    </source>
</evidence>
<dbReference type="Proteomes" id="UP001190700">
    <property type="component" value="Unassembled WGS sequence"/>
</dbReference>
<proteinExistence type="predicted"/>